<keyword evidence="1" id="KW-0732">Signal</keyword>
<feature type="signal peptide" evidence="1">
    <location>
        <begin position="1"/>
        <end position="19"/>
    </location>
</feature>
<dbReference type="PROSITE" id="PS51257">
    <property type="entry name" value="PROKAR_LIPOPROTEIN"/>
    <property type="match status" value="1"/>
</dbReference>
<proteinExistence type="predicted"/>
<feature type="chain" id="PRO_5038389451" evidence="1">
    <location>
        <begin position="20"/>
        <end position="230"/>
    </location>
</feature>
<dbReference type="InterPro" id="IPR036514">
    <property type="entry name" value="SGNH_hydro_sf"/>
</dbReference>
<dbReference type="SUPFAM" id="SSF52266">
    <property type="entry name" value="SGNH hydrolase"/>
    <property type="match status" value="1"/>
</dbReference>
<dbReference type="Gene3D" id="3.40.50.1110">
    <property type="entry name" value="SGNH hydrolase"/>
    <property type="match status" value="1"/>
</dbReference>
<gene>
    <name evidence="3" type="ORF">SAMN05660199_04221</name>
</gene>
<protein>
    <submittedName>
        <fullName evidence="3">Lysophospholipase L1</fullName>
    </submittedName>
</protein>
<dbReference type="OrthoDB" id="3239155at2"/>
<dbReference type="EMBL" id="FNIR01000016">
    <property type="protein sequence ID" value="SDP55740.1"/>
    <property type="molecule type" value="Genomic_DNA"/>
</dbReference>
<dbReference type="Proteomes" id="UP000199088">
    <property type="component" value="Unassembled WGS sequence"/>
</dbReference>
<evidence type="ECO:0000313" key="3">
    <source>
        <dbReference type="EMBL" id="SDP55740.1"/>
    </source>
</evidence>
<organism evidence="3 4">
    <name type="scientific">Klenkia soli</name>
    <dbReference type="NCBI Taxonomy" id="1052260"/>
    <lineage>
        <taxon>Bacteria</taxon>
        <taxon>Bacillati</taxon>
        <taxon>Actinomycetota</taxon>
        <taxon>Actinomycetes</taxon>
        <taxon>Geodermatophilales</taxon>
        <taxon>Geodermatophilaceae</taxon>
        <taxon>Klenkia</taxon>
    </lineage>
</organism>
<name>A0A1H0TPU3_9ACTN</name>
<dbReference type="InterPro" id="IPR013830">
    <property type="entry name" value="SGNH_hydro"/>
</dbReference>
<dbReference type="STRING" id="1052260.SAMN05660199_04221"/>
<reference evidence="4" key="1">
    <citation type="submission" date="2016-10" db="EMBL/GenBank/DDBJ databases">
        <authorList>
            <person name="Varghese N."/>
            <person name="Submissions S."/>
        </authorList>
    </citation>
    <scope>NUCLEOTIDE SEQUENCE [LARGE SCALE GENOMIC DNA]</scope>
    <source>
        <strain evidence="4">DSM 45843</strain>
    </source>
</reference>
<keyword evidence="4" id="KW-1185">Reference proteome</keyword>
<sequence length="230" mass="23477">MRGRAAAAGGLVGAVLVLAGCAVPVARSAAAVAPAAPTADPLRVVVVGDSITEMSCPDFDAGVLARDSWTWWATGQGVHVLGGWAHAGATTEDMLAGVAAEPPADADVLVLMAGNNDIDWDVPTQQVLDQLVQIADAVGIPRVVLSAVAPEDGLGAETLAMDDALARLADEEGWQYVDPMGGIRDDDGDYRDGATLDGVHPTEEASVAVGRALREALLDPADVVPAGQTR</sequence>
<dbReference type="AlphaFoldDB" id="A0A1H0TPU3"/>
<dbReference type="Pfam" id="PF13472">
    <property type="entry name" value="Lipase_GDSL_2"/>
    <property type="match status" value="1"/>
</dbReference>
<evidence type="ECO:0000256" key="1">
    <source>
        <dbReference type="SAM" id="SignalP"/>
    </source>
</evidence>
<evidence type="ECO:0000313" key="4">
    <source>
        <dbReference type="Proteomes" id="UP000199088"/>
    </source>
</evidence>
<evidence type="ECO:0000259" key="2">
    <source>
        <dbReference type="Pfam" id="PF13472"/>
    </source>
</evidence>
<accession>A0A1H0TPU3</accession>
<dbReference type="RefSeq" id="WP_091249556.1">
    <property type="nucleotide sequence ID" value="NZ_FNIR01000016.1"/>
</dbReference>
<feature type="domain" description="SGNH hydrolase-type esterase" evidence="2">
    <location>
        <begin position="46"/>
        <end position="204"/>
    </location>
</feature>